<evidence type="ECO:0000256" key="7">
    <source>
        <dbReference type="ARBA" id="ARBA00022801"/>
    </source>
</evidence>
<dbReference type="GO" id="GO:0005829">
    <property type="term" value="C:cytosol"/>
    <property type="evidence" value="ECO:0007669"/>
    <property type="project" value="TreeGrafter"/>
</dbReference>
<proteinExistence type="inferred from homology"/>
<dbReference type="NCBIfam" id="TIGR01509">
    <property type="entry name" value="HAD-SF-IA-v3"/>
    <property type="match status" value="1"/>
</dbReference>
<dbReference type="GO" id="GO:0006281">
    <property type="term" value="P:DNA repair"/>
    <property type="evidence" value="ECO:0007669"/>
    <property type="project" value="TreeGrafter"/>
</dbReference>
<dbReference type="FunFam" id="3.40.50.1000:FF:000022">
    <property type="entry name" value="Phosphoglycolate phosphatase"/>
    <property type="match status" value="1"/>
</dbReference>
<dbReference type="GO" id="GO:0046295">
    <property type="term" value="P:glycolate biosynthetic process"/>
    <property type="evidence" value="ECO:0007669"/>
    <property type="project" value="UniProtKB-UniRule"/>
</dbReference>
<evidence type="ECO:0000256" key="6">
    <source>
        <dbReference type="ARBA" id="ARBA00022723"/>
    </source>
</evidence>
<evidence type="ECO:0000256" key="2">
    <source>
        <dbReference type="ARBA" id="ARBA00001946"/>
    </source>
</evidence>
<dbReference type="InterPro" id="IPR006439">
    <property type="entry name" value="HAD-SF_hydro_IA"/>
</dbReference>
<dbReference type="SFLD" id="SFLDS00003">
    <property type="entry name" value="Haloacid_Dehalogenase"/>
    <property type="match status" value="1"/>
</dbReference>
<comment type="pathway">
    <text evidence="3 11">Organic acid metabolism; glycolate biosynthesis; glycolate from 2-phosphoglycolate: step 1/1.</text>
</comment>
<keyword evidence="9 11" id="KW-0119">Carbohydrate metabolism</keyword>
<dbReference type="NCBIfam" id="TIGR01449">
    <property type="entry name" value="PGP_bact"/>
    <property type="match status" value="1"/>
</dbReference>
<feature type="binding site" evidence="11">
    <location>
        <position position="15"/>
    </location>
    <ligand>
        <name>Mg(2+)</name>
        <dbReference type="ChEBI" id="CHEBI:18420"/>
    </ligand>
</feature>
<dbReference type="GO" id="GO:0046872">
    <property type="term" value="F:metal ion binding"/>
    <property type="evidence" value="ECO:0007669"/>
    <property type="project" value="UniProtKB-KW"/>
</dbReference>
<dbReference type="InterPro" id="IPR037512">
    <property type="entry name" value="PGPase_prok"/>
</dbReference>
<dbReference type="Gene3D" id="1.10.150.240">
    <property type="entry name" value="Putative phosphatase, domain 2"/>
    <property type="match status" value="1"/>
</dbReference>
<keyword evidence="7 11" id="KW-0378">Hydrolase</keyword>
<dbReference type="UniPathway" id="UPA00865">
    <property type="reaction ID" value="UER00834"/>
</dbReference>
<feature type="binding site" evidence="11">
    <location>
        <position position="13"/>
    </location>
    <ligand>
        <name>Mg(2+)</name>
        <dbReference type="ChEBI" id="CHEBI:18420"/>
    </ligand>
</feature>
<dbReference type="InterPro" id="IPR023214">
    <property type="entry name" value="HAD_sf"/>
</dbReference>
<dbReference type="SUPFAM" id="SSF56784">
    <property type="entry name" value="HAD-like"/>
    <property type="match status" value="1"/>
</dbReference>
<evidence type="ECO:0000256" key="8">
    <source>
        <dbReference type="ARBA" id="ARBA00022842"/>
    </source>
</evidence>
<keyword evidence="8 11" id="KW-0460">Magnesium</keyword>
<name>A0A1A9RCG4_EIKCO</name>
<evidence type="ECO:0000256" key="4">
    <source>
        <dbReference type="ARBA" id="ARBA00006171"/>
    </source>
</evidence>
<comment type="cofactor">
    <cofactor evidence="2 11">
        <name>Mg(2+)</name>
        <dbReference type="ChEBI" id="CHEBI:18420"/>
    </cofactor>
</comment>
<dbReference type="HAMAP" id="MF_00495">
    <property type="entry name" value="GPH_hydrolase_bact"/>
    <property type="match status" value="1"/>
</dbReference>
<dbReference type="PANTHER" id="PTHR43434:SF1">
    <property type="entry name" value="PHOSPHOGLYCOLATE PHOSPHATASE"/>
    <property type="match status" value="1"/>
</dbReference>
<comment type="function">
    <text evidence="10 11">Specifically catalyzes the dephosphorylation of 2-phosphoglycolate. Is involved in the dissimilation of the intracellular 2-phosphoglycolate formed during the DNA repair of 3'-phosphoglycolate ends, a major class of DNA lesions induced by oxidative stress.</text>
</comment>
<dbReference type="NCBIfam" id="NF009695">
    <property type="entry name" value="PRK13222.1-2"/>
    <property type="match status" value="1"/>
</dbReference>
<dbReference type="SFLD" id="SFLDG01129">
    <property type="entry name" value="C1.5:_HAD__Beta-PGM__Phosphata"/>
    <property type="match status" value="1"/>
</dbReference>
<dbReference type="Proteomes" id="UP000078003">
    <property type="component" value="Unassembled WGS sequence"/>
</dbReference>
<dbReference type="EMBL" id="LXSF01000005">
    <property type="protein sequence ID" value="OAM16596.1"/>
    <property type="molecule type" value="Genomic_DNA"/>
</dbReference>
<protein>
    <recommendedName>
        <fullName evidence="5 11">Phosphoglycolate phosphatase</fullName>
        <shortName evidence="11">PGP</shortName>
        <shortName evidence="11">PGPase</shortName>
        <ecNumber evidence="5 11">3.1.3.18</ecNumber>
    </recommendedName>
</protein>
<dbReference type="GO" id="GO:0005975">
    <property type="term" value="P:carbohydrate metabolic process"/>
    <property type="evidence" value="ECO:0007669"/>
    <property type="project" value="InterPro"/>
</dbReference>
<dbReference type="InterPro" id="IPR050155">
    <property type="entry name" value="HAD-like_hydrolase_sf"/>
</dbReference>
<comment type="similarity">
    <text evidence="4 11">Belongs to the HAD-like hydrolase superfamily. CbbY/CbbZ/Gph/YieH family.</text>
</comment>
<comment type="catalytic activity">
    <reaction evidence="1 11">
        <text>2-phosphoglycolate + H2O = glycolate + phosphate</text>
        <dbReference type="Rhea" id="RHEA:14369"/>
        <dbReference type="ChEBI" id="CHEBI:15377"/>
        <dbReference type="ChEBI" id="CHEBI:29805"/>
        <dbReference type="ChEBI" id="CHEBI:43474"/>
        <dbReference type="ChEBI" id="CHEBI:58033"/>
        <dbReference type="EC" id="3.1.3.18"/>
    </reaction>
</comment>
<dbReference type="Pfam" id="PF00702">
    <property type="entry name" value="Hydrolase"/>
    <property type="match status" value="1"/>
</dbReference>
<gene>
    <name evidence="12" type="ORF">A7P85_06210</name>
</gene>
<dbReference type="Gene3D" id="3.40.50.1000">
    <property type="entry name" value="HAD superfamily/HAD-like"/>
    <property type="match status" value="1"/>
</dbReference>
<dbReference type="RefSeq" id="WP_064084248.1">
    <property type="nucleotide sequence ID" value="NZ_LXSF01000005.1"/>
</dbReference>
<evidence type="ECO:0000256" key="5">
    <source>
        <dbReference type="ARBA" id="ARBA00013078"/>
    </source>
</evidence>
<feature type="active site" description="Nucleophile" evidence="11">
    <location>
        <position position="13"/>
    </location>
</feature>
<dbReference type="GO" id="GO:0008967">
    <property type="term" value="F:phosphoglycolate phosphatase activity"/>
    <property type="evidence" value="ECO:0007669"/>
    <property type="project" value="UniProtKB-UniRule"/>
</dbReference>
<reference evidence="13" key="1">
    <citation type="submission" date="2016-05" db="EMBL/GenBank/DDBJ databases">
        <title>Draft genome of Corynebacterium afermentans subsp. afermentans LCDC 88199T.</title>
        <authorList>
            <person name="Bernier A.-M."/>
            <person name="Bernard K."/>
        </authorList>
    </citation>
    <scope>NUCLEOTIDE SEQUENCE [LARGE SCALE GENOMIC DNA]</scope>
    <source>
        <strain evidence="13">NML01-0328</strain>
    </source>
</reference>
<dbReference type="PRINTS" id="PR00413">
    <property type="entry name" value="HADHALOGNASE"/>
</dbReference>
<sequence length="232" mass="25473">MNTRPEIRAAAFDLDGTLVDSLADLAAAANEARRSENLPLLDEKLMMSYVGDGVGKLVHRALTADPDGQAPDEVWQRAFAVFAQHYSEHLDRHTYIYPEVQTGLQLLKTLGIPLAVITNKREAWAAELLRRLGLADLFSLVVGGDTLPQRKPDAAPLLHAAEVLGVKPENMAMVGDSRNDILAAKAAGCFAIGVRYGYADMDKLAENPATRADWIVSTLPEIYDRLRPDDRR</sequence>
<dbReference type="AlphaFoldDB" id="A0A1A9RCG4"/>
<organism evidence="12 13">
    <name type="scientific">Eikenella corrodens</name>
    <dbReference type="NCBI Taxonomy" id="539"/>
    <lineage>
        <taxon>Bacteria</taxon>
        <taxon>Pseudomonadati</taxon>
        <taxon>Pseudomonadota</taxon>
        <taxon>Betaproteobacteria</taxon>
        <taxon>Neisseriales</taxon>
        <taxon>Neisseriaceae</taxon>
        <taxon>Eikenella</taxon>
    </lineage>
</organism>
<comment type="caution">
    <text evidence="12">The sequence shown here is derived from an EMBL/GenBank/DDBJ whole genome shotgun (WGS) entry which is preliminary data.</text>
</comment>
<dbReference type="InterPro" id="IPR023198">
    <property type="entry name" value="PGP-like_dom2"/>
</dbReference>
<evidence type="ECO:0000256" key="10">
    <source>
        <dbReference type="ARBA" id="ARBA00059247"/>
    </source>
</evidence>
<keyword evidence="6 11" id="KW-0479">Metal-binding</keyword>
<evidence type="ECO:0000256" key="9">
    <source>
        <dbReference type="ARBA" id="ARBA00023277"/>
    </source>
</evidence>
<dbReference type="InterPro" id="IPR036412">
    <property type="entry name" value="HAD-like_sf"/>
</dbReference>
<accession>A0A1A9RCG4</accession>
<evidence type="ECO:0000256" key="3">
    <source>
        <dbReference type="ARBA" id="ARBA00004818"/>
    </source>
</evidence>
<evidence type="ECO:0000313" key="13">
    <source>
        <dbReference type="Proteomes" id="UP000078003"/>
    </source>
</evidence>
<dbReference type="NCBIfam" id="TIGR01549">
    <property type="entry name" value="HAD-SF-IA-v1"/>
    <property type="match status" value="1"/>
</dbReference>
<dbReference type="PANTHER" id="PTHR43434">
    <property type="entry name" value="PHOSPHOGLYCOLATE PHOSPHATASE"/>
    <property type="match status" value="1"/>
</dbReference>
<dbReference type="SFLD" id="SFLDG01135">
    <property type="entry name" value="C1.5.6:_HAD__Beta-PGM__Phospha"/>
    <property type="match status" value="1"/>
</dbReference>
<dbReference type="CDD" id="cd16417">
    <property type="entry name" value="HAD_PGPase"/>
    <property type="match status" value="1"/>
</dbReference>
<dbReference type="EC" id="3.1.3.18" evidence="5 11"/>
<feature type="binding site" evidence="11">
    <location>
        <position position="176"/>
    </location>
    <ligand>
        <name>Mg(2+)</name>
        <dbReference type="ChEBI" id="CHEBI:18420"/>
    </ligand>
</feature>
<evidence type="ECO:0000256" key="11">
    <source>
        <dbReference type="HAMAP-Rule" id="MF_00495"/>
    </source>
</evidence>
<evidence type="ECO:0000313" key="12">
    <source>
        <dbReference type="EMBL" id="OAM16596.1"/>
    </source>
</evidence>
<evidence type="ECO:0000256" key="1">
    <source>
        <dbReference type="ARBA" id="ARBA00000830"/>
    </source>
</evidence>